<dbReference type="EMBL" id="JANKAS010000003">
    <property type="protein sequence ID" value="MCR1898456.1"/>
    <property type="molecule type" value="Genomic_DNA"/>
</dbReference>
<organism evidence="2 3">
    <name type="scientific">Irregularibacter muris</name>
    <dbReference type="NCBI Taxonomy" id="1796619"/>
    <lineage>
        <taxon>Bacteria</taxon>
        <taxon>Bacillati</taxon>
        <taxon>Bacillota</taxon>
        <taxon>Clostridia</taxon>
        <taxon>Eubacteriales</taxon>
        <taxon>Eubacteriaceae</taxon>
        <taxon>Irregularibacter</taxon>
    </lineage>
</organism>
<dbReference type="InterPro" id="IPR001347">
    <property type="entry name" value="SIS_dom"/>
</dbReference>
<dbReference type="InterPro" id="IPR050099">
    <property type="entry name" value="SIS_GmhA/DiaA_subfam"/>
</dbReference>
<accession>A0AAE3KZB2</accession>
<comment type="caution">
    <text evidence="2">The sequence shown here is derived from an EMBL/GenBank/DDBJ whole genome shotgun (WGS) entry which is preliminary data.</text>
</comment>
<dbReference type="Gene3D" id="3.40.50.10490">
    <property type="entry name" value="Glucose-6-phosphate isomerase like protein, domain 1"/>
    <property type="match status" value="1"/>
</dbReference>
<reference evidence="2" key="1">
    <citation type="submission" date="2022-07" db="EMBL/GenBank/DDBJ databases">
        <title>Enhanced cultured diversity of the mouse gut microbiota enables custom-made synthetic communities.</title>
        <authorList>
            <person name="Afrizal A."/>
        </authorList>
    </citation>
    <scope>NUCLEOTIDE SEQUENCE</scope>
    <source>
        <strain evidence="2">DSM 28593</strain>
    </source>
</reference>
<feature type="domain" description="SIS" evidence="1">
    <location>
        <begin position="33"/>
        <end position="219"/>
    </location>
</feature>
<dbReference type="AlphaFoldDB" id="A0AAE3KZB2"/>
<dbReference type="InterPro" id="IPR035461">
    <property type="entry name" value="GmhA/DiaA"/>
</dbReference>
<dbReference type="SUPFAM" id="SSF53697">
    <property type="entry name" value="SIS domain"/>
    <property type="match status" value="1"/>
</dbReference>
<dbReference type="PANTHER" id="PTHR30390:SF6">
    <property type="entry name" value="DNAA INITIATOR-ASSOCIATING PROTEIN DIAA"/>
    <property type="match status" value="1"/>
</dbReference>
<name>A0AAE3KZB2_9FIRM</name>
<sequence>MKKYTEDILKEFTKNYPMMNDLQEDLEKLIKEVVNRIKLGGKILICGNGGSAADSEHIVGELVKEFYIKRPIEEKFKQKLQDLVPEQDAKHITESLQGGIPAISLVAQIGFLTAYGNDVSFDMAYAQQVYVYGQKNDVFIGLSTSGNAENVCNAAKIAKAKGLLVISLTGETGGKLKEFSDILLNAPAQETFMVQEYHLPLYHLICRSLEYEIFGEDICSY</sequence>
<keyword evidence="3" id="KW-1185">Reference proteome</keyword>
<dbReference type="Proteomes" id="UP001205748">
    <property type="component" value="Unassembled WGS sequence"/>
</dbReference>
<dbReference type="PROSITE" id="PS51464">
    <property type="entry name" value="SIS"/>
    <property type="match status" value="1"/>
</dbReference>
<dbReference type="Pfam" id="PF13580">
    <property type="entry name" value="SIS_2"/>
    <property type="match status" value="2"/>
</dbReference>
<evidence type="ECO:0000313" key="2">
    <source>
        <dbReference type="EMBL" id="MCR1898456.1"/>
    </source>
</evidence>
<protein>
    <submittedName>
        <fullName evidence="2">SIS domain-containing protein</fullName>
    </submittedName>
</protein>
<gene>
    <name evidence="2" type="ORF">NSA47_05555</name>
</gene>
<evidence type="ECO:0000313" key="3">
    <source>
        <dbReference type="Proteomes" id="UP001205748"/>
    </source>
</evidence>
<dbReference type="RefSeq" id="WP_257529924.1">
    <property type="nucleotide sequence ID" value="NZ_JANKAS010000003.1"/>
</dbReference>
<proteinExistence type="predicted"/>
<dbReference type="PANTHER" id="PTHR30390">
    <property type="entry name" value="SEDOHEPTULOSE 7-PHOSPHATE ISOMERASE / DNAA INITIATOR-ASSOCIATING FACTOR FOR REPLICATION INITIATION"/>
    <property type="match status" value="1"/>
</dbReference>
<evidence type="ECO:0000259" key="1">
    <source>
        <dbReference type="PROSITE" id="PS51464"/>
    </source>
</evidence>
<dbReference type="GO" id="GO:0097367">
    <property type="term" value="F:carbohydrate derivative binding"/>
    <property type="evidence" value="ECO:0007669"/>
    <property type="project" value="InterPro"/>
</dbReference>
<dbReference type="InterPro" id="IPR046348">
    <property type="entry name" value="SIS_dom_sf"/>
</dbReference>
<dbReference type="GO" id="GO:1901135">
    <property type="term" value="P:carbohydrate derivative metabolic process"/>
    <property type="evidence" value="ECO:0007669"/>
    <property type="project" value="InterPro"/>
</dbReference>
<dbReference type="CDD" id="cd05006">
    <property type="entry name" value="SIS_GmhA"/>
    <property type="match status" value="1"/>
</dbReference>